<dbReference type="CDD" id="cd04220">
    <property type="entry name" value="Halocyanin"/>
    <property type="match status" value="1"/>
</dbReference>
<dbReference type="GO" id="GO:0042597">
    <property type="term" value="C:periplasmic space"/>
    <property type="evidence" value="ECO:0007669"/>
    <property type="project" value="UniProtKB-SubCell"/>
</dbReference>
<dbReference type="PANTHER" id="PTHR36507">
    <property type="entry name" value="BLL1555 PROTEIN"/>
    <property type="match status" value="1"/>
</dbReference>
<evidence type="ECO:0000259" key="8">
    <source>
        <dbReference type="Pfam" id="PF00127"/>
    </source>
</evidence>
<evidence type="ECO:0000256" key="6">
    <source>
        <dbReference type="ARBA" id="ARBA00023008"/>
    </source>
</evidence>
<name>A0A897MHB1_9EURY</name>
<dbReference type="InterPro" id="IPR052721">
    <property type="entry name" value="ET_Amicyanin"/>
</dbReference>
<evidence type="ECO:0000256" key="2">
    <source>
        <dbReference type="ARBA" id="ARBA00022448"/>
    </source>
</evidence>
<keyword evidence="2" id="KW-0813">Transport</keyword>
<evidence type="ECO:0000256" key="5">
    <source>
        <dbReference type="ARBA" id="ARBA00022982"/>
    </source>
</evidence>
<feature type="binding site" evidence="7">
    <location>
        <position position="130"/>
    </location>
    <ligand>
        <name>Cu cation</name>
        <dbReference type="ChEBI" id="CHEBI:23378"/>
    </ligand>
</feature>
<sequence>MRSRRSVLATAAGLAAAGLAGCLGNGGYEDGDEDADVWLSAVDEFDGVEDHTGSSEVAVAVGAGDGLAFDPVAIQVDQGTTVVWEWTGDGGSHNVVHAGSAELFESDLVNREGHTFEYTFEEEGTFNYICTPHEASEMKGSVVVE</sequence>
<dbReference type="InterPro" id="IPR000923">
    <property type="entry name" value="BlueCu_1"/>
</dbReference>
<evidence type="ECO:0000313" key="10">
    <source>
        <dbReference type="Proteomes" id="UP000663586"/>
    </source>
</evidence>
<evidence type="ECO:0000256" key="1">
    <source>
        <dbReference type="ARBA" id="ARBA00004418"/>
    </source>
</evidence>
<dbReference type="InterPro" id="IPR006311">
    <property type="entry name" value="TAT_signal"/>
</dbReference>
<dbReference type="InterPro" id="IPR002386">
    <property type="entry name" value="Amicyanin/Pseudoazurin"/>
</dbReference>
<reference evidence="9" key="1">
    <citation type="submission" date="2020-11" db="EMBL/GenBank/DDBJ databases">
        <title>Carbohydrate-dependent, anaerobic sulfur respiration: A novel catabolism in halophilic archaea.</title>
        <authorList>
            <person name="Sorokin D.Y."/>
            <person name="Messina E."/>
            <person name="Smedile F."/>
            <person name="La Cono V."/>
            <person name="Hallsworth J.E."/>
            <person name="Yakimov M.M."/>
        </authorList>
    </citation>
    <scope>NUCLEOTIDE SEQUENCE</scope>
    <source>
        <strain evidence="9">AArc-S</strain>
    </source>
</reference>
<dbReference type="Gene3D" id="2.60.40.420">
    <property type="entry name" value="Cupredoxins - blue copper proteins"/>
    <property type="match status" value="1"/>
</dbReference>
<dbReference type="Pfam" id="PF00127">
    <property type="entry name" value="Copper-bind"/>
    <property type="match status" value="1"/>
</dbReference>
<evidence type="ECO:0000313" key="9">
    <source>
        <dbReference type="EMBL" id="QSG01540.1"/>
    </source>
</evidence>
<dbReference type="PANTHER" id="PTHR36507:SF1">
    <property type="entry name" value="BLL1555 PROTEIN"/>
    <property type="match status" value="1"/>
</dbReference>
<evidence type="ECO:0000256" key="3">
    <source>
        <dbReference type="ARBA" id="ARBA00022723"/>
    </source>
</evidence>
<keyword evidence="5" id="KW-0249">Electron transport</keyword>
<protein>
    <submittedName>
        <fullName evidence="9">Plastocyanin</fullName>
    </submittedName>
</protein>
<feature type="binding site" evidence="7">
    <location>
        <position position="138"/>
    </location>
    <ligand>
        <name>Cu cation</name>
        <dbReference type="ChEBI" id="CHEBI:23378"/>
    </ligand>
</feature>
<dbReference type="EMBL" id="CP064786">
    <property type="protein sequence ID" value="QSG01540.1"/>
    <property type="molecule type" value="Genomic_DNA"/>
</dbReference>
<dbReference type="PROSITE" id="PS51318">
    <property type="entry name" value="TAT"/>
    <property type="match status" value="1"/>
</dbReference>
<dbReference type="GO" id="GO:0009055">
    <property type="term" value="F:electron transfer activity"/>
    <property type="evidence" value="ECO:0007669"/>
    <property type="project" value="InterPro"/>
</dbReference>
<dbReference type="InterPro" id="IPR008972">
    <property type="entry name" value="Cupredoxin"/>
</dbReference>
<dbReference type="PROSITE" id="PS51257">
    <property type="entry name" value="PROKAR_LIPOPROTEIN"/>
    <property type="match status" value="1"/>
</dbReference>
<organism evidence="9 10">
    <name type="scientific">Natranaeroarchaeum sulfidigenes</name>
    <dbReference type="NCBI Taxonomy" id="2784880"/>
    <lineage>
        <taxon>Archaea</taxon>
        <taxon>Methanobacteriati</taxon>
        <taxon>Methanobacteriota</taxon>
        <taxon>Stenosarchaea group</taxon>
        <taxon>Halobacteria</taxon>
        <taxon>Halobacteriales</taxon>
        <taxon>Natronoarchaeaceae</taxon>
        <taxon>Natranaeroarchaeum</taxon>
    </lineage>
</organism>
<dbReference type="KEGG" id="hara:AArcS_0306"/>
<keyword evidence="6 7" id="KW-0186">Copper</keyword>
<feature type="domain" description="Blue (type 1) copper" evidence="8">
    <location>
        <begin position="56"/>
        <end position="145"/>
    </location>
</feature>
<dbReference type="Proteomes" id="UP000663586">
    <property type="component" value="Chromosome"/>
</dbReference>
<dbReference type="InterPro" id="IPR017533">
    <property type="entry name" value="Halocyanin"/>
</dbReference>
<keyword evidence="4" id="KW-0574">Periplasm</keyword>
<comment type="subcellular location">
    <subcellularLocation>
        <location evidence="1">Periplasm</location>
    </subcellularLocation>
</comment>
<dbReference type="RefSeq" id="WP_238478662.1">
    <property type="nucleotide sequence ID" value="NZ_CP064786.1"/>
</dbReference>
<feature type="binding site" evidence="7">
    <location>
        <position position="133"/>
    </location>
    <ligand>
        <name>Cu cation</name>
        <dbReference type="ChEBI" id="CHEBI:23378"/>
    </ligand>
</feature>
<feature type="binding site" evidence="7">
    <location>
        <position position="93"/>
    </location>
    <ligand>
        <name>Cu cation</name>
        <dbReference type="ChEBI" id="CHEBI:23378"/>
    </ligand>
</feature>
<dbReference type="SUPFAM" id="SSF49503">
    <property type="entry name" value="Cupredoxins"/>
    <property type="match status" value="1"/>
</dbReference>
<evidence type="ECO:0000256" key="7">
    <source>
        <dbReference type="PIRSR" id="PIRSR602386-1"/>
    </source>
</evidence>
<dbReference type="GO" id="GO:0005507">
    <property type="term" value="F:copper ion binding"/>
    <property type="evidence" value="ECO:0007669"/>
    <property type="project" value="InterPro"/>
</dbReference>
<accession>A0A897MHB1</accession>
<evidence type="ECO:0000256" key="4">
    <source>
        <dbReference type="ARBA" id="ARBA00022764"/>
    </source>
</evidence>
<keyword evidence="3 7" id="KW-0479">Metal-binding</keyword>
<gene>
    <name evidence="9" type="primary">petE</name>
    <name evidence="9" type="ORF">AArcS_0306</name>
</gene>
<dbReference type="NCBIfam" id="TIGR03102">
    <property type="entry name" value="halo_cynanin"/>
    <property type="match status" value="1"/>
</dbReference>
<dbReference type="PRINTS" id="PR00155">
    <property type="entry name" value="AMICYANIN"/>
</dbReference>
<keyword evidence="10" id="KW-1185">Reference proteome</keyword>
<comment type="cofactor">
    <cofactor evidence="7">
        <name>Cu cation</name>
        <dbReference type="ChEBI" id="CHEBI:23378"/>
    </cofactor>
    <text evidence="7">Binds 1 copper ion per subunit.</text>
</comment>
<dbReference type="GeneID" id="70683692"/>
<proteinExistence type="predicted"/>
<dbReference type="AlphaFoldDB" id="A0A897MHB1"/>